<reference evidence="1" key="2">
    <citation type="submission" date="2020-09" db="EMBL/GenBank/DDBJ databases">
        <authorList>
            <person name="Sun Q."/>
            <person name="Zhou Y."/>
        </authorList>
    </citation>
    <scope>NUCLEOTIDE SEQUENCE</scope>
    <source>
        <strain evidence="1">CGMCC 1.15758</strain>
    </source>
</reference>
<evidence type="ECO:0000313" key="1">
    <source>
        <dbReference type="EMBL" id="GGF92011.1"/>
    </source>
</evidence>
<dbReference type="InterPro" id="IPR009663">
    <property type="entry name" value="PAP_PilO"/>
</dbReference>
<dbReference type="Proteomes" id="UP000636949">
    <property type="component" value="Unassembled WGS sequence"/>
</dbReference>
<dbReference type="Pfam" id="PF06864">
    <property type="entry name" value="PAP_PilO"/>
    <property type="match status" value="1"/>
</dbReference>
<evidence type="ECO:0000313" key="2">
    <source>
        <dbReference type="Proteomes" id="UP000636949"/>
    </source>
</evidence>
<reference evidence="1" key="1">
    <citation type="journal article" date="2014" name="Int. J. Syst. Evol. Microbiol.">
        <title>Complete genome sequence of Corynebacterium casei LMG S-19264T (=DSM 44701T), isolated from a smear-ripened cheese.</title>
        <authorList>
            <consortium name="US DOE Joint Genome Institute (JGI-PGF)"/>
            <person name="Walter F."/>
            <person name="Albersmeier A."/>
            <person name="Kalinowski J."/>
            <person name="Ruckert C."/>
        </authorList>
    </citation>
    <scope>NUCLEOTIDE SEQUENCE</scope>
    <source>
        <strain evidence="1">CGMCC 1.15758</strain>
    </source>
</reference>
<sequence>MVLMIINNYAVNLVWNIESNKKHFRKYNHGCYGLYVDGMKRSVLCEKNYKHKIPLAAALSLEYDNLIYLTDKLPLSDESGIQMYWVCVIENGGVVPSGSHLNESNIVDSLISQGVIGEAGFDIKYSGDMVLSREKVIEYFKFLSEKAKLLRNCKVIIELDDHALESSLMFPENIVNIEEFSLNKFLNTIPARARKNITIDVVKKDRKTFVFGSLLLSIIIFSYAYHKYSTYQASVASKENARAKFLALKKSQEEAQKKRNEEMLEGIKSKNAADIIKAMNDALKRVVYLKHGWGLKEISVDDTAIKELKYLYERREYANLDMLMKLRKILGSPPLELSLDQNKGTFIIPLNAKIEYSNKDINALIANVDIQKKYLVELVSKIQSSALKYTITADERSIKQDQKVDASSLALGNRKISIIGTGYLEFLKFTKAIQQNPFLMLKSMKIQFNDEAQIQRWSFEGVIYA</sequence>
<protein>
    <submittedName>
        <fullName evidence="1">Uncharacterized protein</fullName>
    </submittedName>
</protein>
<dbReference type="EMBL" id="BMJS01000004">
    <property type="protein sequence ID" value="GGF92011.1"/>
    <property type="molecule type" value="Genomic_DNA"/>
</dbReference>
<keyword evidence="2" id="KW-1185">Reference proteome</keyword>
<dbReference type="AlphaFoldDB" id="A0A8J2Z2V9"/>
<comment type="caution">
    <text evidence="1">The sequence shown here is derived from an EMBL/GenBank/DDBJ whole genome shotgun (WGS) entry which is preliminary data.</text>
</comment>
<gene>
    <name evidence="1" type="ORF">GCM10010995_06480</name>
</gene>
<organism evidence="1 2">
    <name type="scientific">Cysteiniphilum litorale</name>
    <dbReference type="NCBI Taxonomy" id="2056700"/>
    <lineage>
        <taxon>Bacteria</taxon>
        <taxon>Pseudomonadati</taxon>
        <taxon>Pseudomonadota</taxon>
        <taxon>Gammaproteobacteria</taxon>
        <taxon>Thiotrichales</taxon>
        <taxon>Fastidiosibacteraceae</taxon>
        <taxon>Cysteiniphilum</taxon>
    </lineage>
</organism>
<name>A0A8J2Z2V9_9GAMM</name>
<proteinExistence type="predicted"/>
<accession>A0A8J2Z2V9</accession>